<dbReference type="InterPro" id="IPR037053">
    <property type="entry name" value="Phage_tail_collar_dom_sf"/>
</dbReference>
<dbReference type="Pfam" id="PF07484">
    <property type="entry name" value="Collar"/>
    <property type="match status" value="1"/>
</dbReference>
<gene>
    <name evidence="3" type="ORF">GHO40_07160</name>
</gene>
<feature type="domain" description="Phage tail collar" evidence="1">
    <location>
        <begin position="210"/>
        <end position="267"/>
    </location>
</feature>
<name>A0A7X1W7F3_9PSED</name>
<protein>
    <submittedName>
        <fullName evidence="3">Phage tail protein</fullName>
    </submittedName>
</protein>
<dbReference type="AlphaFoldDB" id="A0A7X1W7F3"/>
<comment type="caution">
    <text evidence="3">The sequence shown here is derived from an EMBL/GenBank/DDBJ whole genome shotgun (WGS) entry which is preliminary data.</text>
</comment>
<dbReference type="Proteomes" id="UP000441404">
    <property type="component" value="Unassembled WGS sequence"/>
</dbReference>
<dbReference type="PANTHER" id="PTHR35191">
    <property type="entry name" value="PROPHAGE SIDE TAIL FIBER PROTEIN HOMOLOG STFQ-RELATED"/>
    <property type="match status" value="1"/>
</dbReference>
<dbReference type="RefSeq" id="WP_153429490.1">
    <property type="nucleotide sequence ID" value="NZ_WIWJ01000009.1"/>
</dbReference>
<dbReference type="SUPFAM" id="SSF88874">
    <property type="entry name" value="Receptor-binding domain of short tail fibre protein gp12"/>
    <property type="match status" value="1"/>
</dbReference>
<dbReference type="PANTHER" id="PTHR35191:SF1">
    <property type="entry name" value="PROPHAGE SIDE TAIL FIBER PROTEIN HOMOLOG STFQ-RELATED"/>
    <property type="match status" value="1"/>
</dbReference>
<evidence type="ECO:0000259" key="1">
    <source>
        <dbReference type="Pfam" id="PF07484"/>
    </source>
</evidence>
<organism evidence="3 4">
    <name type="scientific">Pseudomonas helleri</name>
    <dbReference type="NCBI Taxonomy" id="1608996"/>
    <lineage>
        <taxon>Bacteria</taxon>
        <taxon>Pseudomonadati</taxon>
        <taxon>Pseudomonadota</taxon>
        <taxon>Gammaproteobacteria</taxon>
        <taxon>Pseudomonadales</taxon>
        <taxon>Pseudomonadaceae</taxon>
        <taxon>Pseudomonas</taxon>
    </lineage>
</organism>
<evidence type="ECO:0000313" key="3">
    <source>
        <dbReference type="EMBL" id="MQT46506.1"/>
    </source>
</evidence>
<dbReference type="Gene3D" id="3.90.1340.10">
    <property type="entry name" value="Phage tail collar domain"/>
    <property type="match status" value="1"/>
</dbReference>
<evidence type="ECO:0000259" key="2">
    <source>
        <dbReference type="Pfam" id="PF12571"/>
    </source>
</evidence>
<dbReference type="InterPro" id="IPR011083">
    <property type="entry name" value="Phage_tail_collar_dom"/>
</dbReference>
<reference evidence="3 4" key="1">
    <citation type="submission" date="2019-10" db="EMBL/GenBank/DDBJ databases">
        <title>Evaluation of single-gene subtyping targets for Pseudomonas.</title>
        <authorList>
            <person name="Reichler S.J."/>
            <person name="Orsi R.H."/>
            <person name="Wiedmann M."/>
            <person name="Martin N.H."/>
            <person name="Murphy S.I."/>
        </authorList>
    </citation>
    <scope>NUCLEOTIDE SEQUENCE [LARGE SCALE GENOMIC DNA]</scope>
    <source>
        <strain evidence="3 4">FSL R10-3257</strain>
    </source>
</reference>
<accession>A0A7X1W7F3</accession>
<proteinExistence type="predicted"/>
<feature type="domain" description="Phage tail fibre protein N-terminal" evidence="2">
    <location>
        <begin position="1"/>
        <end position="149"/>
    </location>
</feature>
<dbReference type="Pfam" id="PF12571">
    <property type="entry name" value="Phage_tail_fib"/>
    <property type="match status" value="1"/>
</dbReference>
<evidence type="ECO:0000313" key="4">
    <source>
        <dbReference type="Proteomes" id="UP000441404"/>
    </source>
</evidence>
<dbReference type="EMBL" id="WIWJ01000009">
    <property type="protein sequence ID" value="MQT46506.1"/>
    <property type="molecule type" value="Genomic_DNA"/>
</dbReference>
<sequence length="359" mass="37940">MSQTYFAILTAIGEAKLANATALGTTLQLTQMGVGDGNGSTPLPNRSQTALVRENRRAPLNRLFVDPANASQIIAEQVIPEEIGGWWIREIGLYDTDGNLCAVANCPDTYKPVLAEGSGRTQVIRVVLIVSNTAAVQLKIDPAIVLATRGYVDDEFDKHLAHLDPHPQYMSAPEVASAISGKADKATTLAGYGITDGATIAAAVQAAPAGAVAFFGMQVVPNGWLKANGAEVSRVTYAALFAAIGTSFGAGNGSTTFRLPDLRGEFLRAWDDARGVDVGRTFGAWQGDSFKSHDHVINSADVFNTAAFVINDNGGDNIVSSDNAPAMYATYHPNRYYTGVAGGAETRPRNTALLACIKY</sequence>
<dbReference type="InterPro" id="IPR051934">
    <property type="entry name" value="Phage_Tail_Fiber_Structural"/>
</dbReference>
<dbReference type="InterPro" id="IPR022225">
    <property type="entry name" value="Phage_tail_fibre_N"/>
</dbReference>